<name>A0A0G4M3G1_VERLO</name>
<dbReference type="SUPFAM" id="SSF56801">
    <property type="entry name" value="Acetyl-CoA synthetase-like"/>
    <property type="match status" value="2"/>
</dbReference>
<dbReference type="Gene3D" id="3.30.300.30">
    <property type="match status" value="2"/>
</dbReference>
<feature type="transmembrane region" description="Helical" evidence="4">
    <location>
        <begin position="1184"/>
        <end position="1201"/>
    </location>
</feature>
<keyword evidence="4" id="KW-0472">Membrane</keyword>
<accession>A0A0G4M3G1</accession>
<evidence type="ECO:0000256" key="4">
    <source>
        <dbReference type="SAM" id="Phobius"/>
    </source>
</evidence>
<dbReference type="Pfam" id="PF00501">
    <property type="entry name" value="AMP-binding"/>
    <property type="match status" value="2"/>
</dbReference>
<keyword evidence="4" id="KW-0812">Transmembrane</keyword>
<dbReference type="GO" id="GO:0043041">
    <property type="term" value="P:amino acid activation for nonribosomal peptide biosynthetic process"/>
    <property type="evidence" value="ECO:0007669"/>
    <property type="project" value="TreeGrafter"/>
</dbReference>
<proteinExistence type="predicted"/>
<keyword evidence="7" id="KW-1185">Reference proteome</keyword>
<dbReference type="InterPro" id="IPR020845">
    <property type="entry name" value="AMP-binding_CS"/>
</dbReference>
<dbReference type="InterPro" id="IPR045851">
    <property type="entry name" value="AMP-bd_C_sf"/>
</dbReference>
<dbReference type="GO" id="GO:0044550">
    <property type="term" value="P:secondary metabolite biosynthetic process"/>
    <property type="evidence" value="ECO:0007669"/>
    <property type="project" value="TreeGrafter"/>
</dbReference>
<dbReference type="Gene3D" id="3.40.50.12780">
    <property type="entry name" value="N-terminal domain of ligase-like"/>
    <property type="match status" value="2"/>
</dbReference>
<dbReference type="NCBIfam" id="TIGR01733">
    <property type="entry name" value="AA-adenyl-dom"/>
    <property type="match status" value="1"/>
</dbReference>
<reference evidence="6 7" key="1">
    <citation type="submission" date="2015-05" db="EMBL/GenBank/DDBJ databases">
        <authorList>
            <person name="Wang D.B."/>
            <person name="Wang M."/>
        </authorList>
    </citation>
    <scope>NUCLEOTIDE SEQUENCE [LARGE SCALE GENOMIC DNA]</scope>
    <source>
        <strain evidence="6">VL1</strain>
    </source>
</reference>
<evidence type="ECO:0000313" key="7">
    <source>
        <dbReference type="Proteomes" id="UP000044602"/>
    </source>
</evidence>
<dbReference type="InterPro" id="IPR010071">
    <property type="entry name" value="AA_adenyl_dom"/>
</dbReference>
<feature type="compositionally biased region" description="Basic and acidic residues" evidence="3">
    <location>
        <begin position="1004"/>
        <end position="1016"/>
    </location>
</feature>
<feature type="transmembrane region" description="Helical" evidence="4">
    <location>
        <begin position="1152"/>
        <end position="1172"/>
    </location>
</feature>
<feature type="transmembrane region" description="Helical" evidence="4">
    <location>
        <begin position="1221"/>
        <end position="1240"/>
    </location>
</feature>
<dbReference type="Proteomes" id="UP000044602">
    <property type="component" value="Unassembled WGS sequence"/>
</dbReference>
<dbReference type="InterPro" id="IPR000873">
    <property type="entry name" value="AMP-dep_synth/lig_dom"/>
</dbReference>
<dbReference type="PANTHER" id="PTHR45527">
    <property type="entry name" value="NONRIBOSOMAL PEPTIDE SYNTHETASE"/>
    <property type="match status" value="1"/>
</dbReference>
<keyword evidence="4" id="KW-1133">Transmembrane helix</keyword>
<sequence>MTKSHHREISIVQAGHFTAPPTTMESIVPAAPCCPPLSFTHGPRAAPRFTTVTQAFFHHARVQPDVVAARDLSAQPERQITYRDLAQRSAQLTHRLRQLGVGPGDRVPLVVKRGVDMLVGIISILTCGAQYVPLDGGVVPDSTLRFVLEQTGGRTVLVLRSTQHRLAGSGASNVIAIDGDDVPEADDYEKSTTPQDLATSDSGCYVIYTSGTTGTPKGVDVTHRNVTNLVCLSPGGLDIGPGTRVGQILNISFDMAAWEMLGCLCNGGTLILRGSNWVQALQQMDVLICTPSILAKYDPRDYPSIRVVATAGEPSSQRLADTWATHGRYYNCCGPTETTIVNTMHAHIPGQPLSIGRPTPNNNVYLLDEDGTPVGVGEAGIMWAGGLGVSRGYVKLPEKTAEKYKRDPFVNDGSMMYNTGDLCRWAADGSVDILGRVDDQVKIKGFRVELDGVTSSMNTFCEVDRAAALLIDEEIHGFVTPKHCNLDALKEHIKGRQPYYAIPSKFHRLATLPLTPNGKIDKKALRSFAITPEDDASTICESASGESVRSKVTAVEKARSISSTSSVTEVNSVLSASDILTPDEKGHLDEDVPSKTHSKPFRNLRNRLLIVYRRLFTLVGLFNIAAVIALVLTGPTQEWIGIMTSINLATAILVRQEFVINALYTITCNILNISFDMAAWEMLGCLCNGGTLILRGSNWVQALQQMDVLICTPSILAKYDPRDYPNIRAVATAGEPSSQRLADTWATHGRYYNCCGPTETTIVNTMHAHVPGQPLSIGRPTPNNNVYLLDEDGTPVGVGEAGIMWAGGLGVSRGYVKLPEKTAEKYKRDPFVNDGSMMYNTGDLCRWAADGSVDILGRVDDQVKIKGFRVELDGVTSSMNTFCEVDRAAALLIDEEIHGFVTPKHCNLDALKEHIKGRQPYYAIPSKFHRLATLPLTPNGKIDKKALRSFAITPEDDASTICESASGKSIRSKVTAVEKARSISSTSSVTEVNSVLSASDIPTPDEKGHLDEDVPSKTHRKPFRNLRNRLLIVYRRLFTLVGLFNIAAVIALVLAGPTQEWIGTITSINLATAVLVRQEFVINALYTITCNVPKSWPLCIRSRCAKIYHLGGVHSGAAVCAGLWLLASNISDTVCMFSQCSGWGRQSLATKVISWMLSALFLVMFVLAYPSIRKTYHNLFEKTHRFVGWTMLGLFWAQIVLKTNDDKATDLPLGDACVRSPAFWLLTVATLSIASSWFFLRKVPVDAEVLSNHAIRLHFDYTVPVNGSFTRISHRPLLEWHSFATIPAPEPVDGRPKGYSLVVSNAGDWTRACIEQPPTHMWVRGVPTCGVMRIATLFNRVVVIATGSGIGPVLGHIQNPSCATQLIWSTKEPEKTFGEGLLHTIKDKIPDAVVHDTKKLGRPDLVKMGYNLAKSFNAEAVIIIANEKITKKVVYGLETRGVAAYGAIWDS</sequence>
<feature type="transmembrane region" description="Helical" evidence="4">
    <location>
        <begin position="1107"/>
        <end position="1127"/>
    </location>
</feature>
<keyword evidence="1" id="KW-0596">Phosphopantetheine</keyword>
<dbReference type="PROSITE" id="PS00455">
    <property type="entry name" value="AMP_BINDING"/>
    <property type="match status" value="1"/>
</dbReference>
<dbReference type="STRING" id="100787.A0A0G4M3G1"/>
<evidence type="ECO:0000256" key="3">
    <source>
        <dbReference type="SAM" id="MobiDB-lite"/>
    </source>
</evidence>
<organism evidence="6 7">
    <name type="scientific">Verticillium longisporum</name>
    <name type="common">Verticillium dahliae var. longisporum</name>
    <dbReference type="NCBI Taxonomy" id="100787"/>
    <lineage>
        <taxon>Eukaryota</taxon>
        <taxon>Fungi</taxon>
        <taxon>Dikarya</taxon>
        <taxon>Ascomycota</taxon>
        <taxon>Pezizomycotina</taxon>
        <taxon>Sordariomycetes</taxon>
        <taxon>Hypocreomycetidae</taxon>
        <taxon>Glomerellales</taxon>
        <taxon>Plectosphaerellaceae</taxon>
        <taxon>Verticillium</taxon>
    </lineage>
</organism>
<dbReference type="InterPro" id="IPR042099">
    <property type="entry name" value="ANL_N_sf"/>
</dbReference>
<feature type="transmembrane region" description="Helical" evidence="4">
    <location>
        <begin position="1037"/>
        <end position="1055"/>
    </location>
</feature>
<evidence type="ECO:0000256" key="1">
    <source>
        <dbReference type="ARBA" id="ARBA00022450"/>
    </source>
</evidence>
<dbReference type="GO" id="GO:0031177">
    <property type="term" value="F:phosphopantetheine binding"/>
    <property type="evidence" value="ECO:0007669"/>
    <property type="project" value="TreeGrafter"/>
</dbReference>
<protein>
    <recommendedName>
        <fullName evidence="5">AMP-dependent synthetase/ligase domain-containing protein</fullName>
    </recommendedName>
</protein>
<evidence type="ECO:0000259" key="5">
    <source>
        <dbReference type="Pfam" id="PF00501"/>
    </source>
</evidence>
<dbReference type="PANTHER" id="PTHR45527:SF1">
    <property type="entry name" value="FATTY ACID SYNTHASE"/>
    <property type="match status" value="1"/>
</dbReference>
<keyword evidence="2" id="KW-0597">Phosphoprotein</keyword>
<feature type="transmembrane region" description="Helical" evidence="4">
    <location>
        <begin position="615"/>
        <end position="633"/>
    </location>
</feature>
<gene>
    <name evidence="6" type="ORF">BN1708_004788</name>
</gene>
<evidence type="ECO:0000256" key="2">
    <source>
        <dbReference type="ARBA" id="ARBA00022553"/>
    </source>
</evidence>
<feature type="domain" description="AMP-dependent synthetase/ligase" evidence="5">
    <location>
        <begin position="654"/>
        <end position="815"/>
    </location>
</feature>
<feature type="domain" description="AMP-dependent synthetase/ligase" evidence="5">
    <location>
        <begin position="56"/>
        <end position="393"/>
    </location>
</feature>
<dbReference type="EMBL" id="CVQH01020862">
    <property type="protein sequence ID" value="CRK28806.1"/>
    <property type="molecule type" value="Genomic_DNA"/>
</dbReference>
<evidence type="ECO:0000313" key="6">
    <source>
        <dbReference type="EMBL" id="CRK28806.1"/>
    </source>
</evidence>
<dbReference type="GO" id="GO:0005737">
    <property type="term" value="C:cytoplasm"/>
    <property type="evidence" value="ECO:0007669"/>
    <property type="project" value="TreeGrafter"/>
</dbReference>
<feature type="region of interest" description="Disordered" evidence="3">
    <location>
        <begin position="998"/>
        <end position="1018"/>
    </location>
</feature>